<evidence type="ECO:0000313" key="2">
    <source>
        <dbReference type="EMBL" id="CAD6197593.1"/>
    </source>
</evidence>
<organism evidence="2 3">
    <name type="scientific">Caenorhabditis auriculariae</name>
    <dbReference type="NCBI Taxonomy" id="2777116"/>
    <lineage>
        <taxon>Eukaryota</taxon>
        <taxon>Metazoa</taxon>
        <taxon>Ecdysozoa</taxon>
        <taxon>Nematoda</taxon>
        <taxon>Chromadorea</taxon>
        <taxon>Rhabditida</taxon>
        <taxon>Rhabditina</taxon>
        <taxon>Rhabditomorpha</taxon>
        <taxon>Rhabditoidea</taxon>
        <taxon>Rhabditidae</taxon>
        <taxon>Peloderinae</taxon>
        <taxon>Caenorhabditis</taxon>
    </lineage>
</organism>
<dbReference type="OrthoDB" id="5827249at2759"/>
<evidence type="ECO:0000256" key="1">
    <source>
        <dbReference type="SAM" id="MobiDB-lite"/>
    </source>
</evidence>
<sequence>MPVVYEGEAPETDDEADFSEEIPPVETKVIAEKSLKKKSSKPRHVDERLVERWRNLGRDVTTVCQKRTQPAEKLVEQIVAVASDTFTSMQHVGVKLNVTSSNLARLEDSIADLAEAAKLIPSNLPSKATVINP</sequence>
<accession>A0A8S1HLW9</accession>
<gene>
    <name evidence="2" type="ORF">CAUJ_LOCUS13502</name>
</gene>
<dbReference type="Proteomes" id="UP000835052">
    <property type="component" value="Unassembled WGS sequence"/>
</dbReference>
<name>A0A8S1HLW9_9PELO</name>
<evidence type="ECO:0008006" key="4">
    <source>
        <dbReference type="Google" id="ProtNLM"/>
    </source>
</evidence>
<feature type="region of interest" description="Disordered" evidence="1">
    <location>
        <begin position="1"/>
        <end position="22"/>
    </location>
</feature>
<proteinExistence type="predicted"/>
<comment type="caution">
    <text evidence="2">The sequence shown here is derived from an EMBL/GenBank/DDBJ whole genome shotgun (WGS) entry which is preliminary data.</text>
</comment>
<dbReference type="EMBL" id="CAJGYM010000099">
    <property type="protein sequence ID" value="CAD6197593.1"/>
    <property type="molecule type" value="Genomic_DNA"/>
</dbReference>
<reference evidence="2" key="1">
    <citation type="submission" date="2020-10" db="EMBL/GenBank/DDBJ databases">
        <authorList>
            <person name="Kikuchi T."/>
        </authorList>
    </citation>
    <scope>NUCLEOTIDE SEQUENCE</scope>
    <source>
        <strain evidence="2">NKZ352</strain>
    </source>
</reference>
<evidence type="ECO:0000313" key="3">
    <source>
        <dbReference type="Proteomes" id="UP000835052"/>
    </source>
</evidence>
<protein>
    <recommendedName>
        <fullName evidence="4">Biogenesis of lysosome-related organelles complex 1 subunit 3</fullName>
    </recommendedName>
</protein>
<dbReference type="AlphaFoldDB" id="A0A8S1HLW9"/>
<keyword evidence="3" id="KW-1185">Reference proteome</keyword>
<feature type="compositionally biased region" description="Acidic residues" evidence="1">
    <location>
        <begin position="8"/>
        <end position="20"/>
    </location>
</feature>